<name>A0A6A4HUD5_9AGAR</name>
<dbReference type="AlphaFoldDB" id="A0A6A4HUD5"/>
<evidence type="ECO:0000313" key="1">
    <source>
        <dbReference type="EMBL" id="KAE9400305.1"/>
    </source>
</evidence>
<proteinExistence type="predicted"/>
<sequence>MGDFFTPDTALPRLIIVDDTDPLIHYSPSEAFTTDLTGKLDGQGVGGPVYNHSITGTTTSSSLSYKFNGTFVRAVIAVEDPSNAAGWNCTVDSHLINNALITFNGLVTGIVACDSGLTLAGMFDEHTLEMNFEFSESAEGANGATSTIWLDSIQYQPLPSDPLDGVMLRVHNSDPFVTYDNNTGHG</sequence>
<keyword evidence="2" id="KW-1185">Reference proteome</keyword>
<protein>
    <submittedName>
        <fullName evidence="1">Uncharacterized protein</fullName>
    </submittedName>
</protein>
<gene>
    <name evidence="1" type="ORF">BT96DRAFT_1018971</name>
</gene>
<dbReference type="OrthoDB" id="3052647at2759"/>
<reference evidence="1" key="1">
    <citation type="journal article" date="2019" name="Environ. Microbiol.">
        <title>Fungal ecological strategies reflected in gene transcription - a case study of two litter decomposers.</title>
        <authorList>
            <person name="Barbi F."/>
            <person name="Kohler A."/>
            <person name="Barry K."/>
            <person name="Baskaran P."/>
            <person name="Daum C."/>
            <person name="Fauchery L."/>
            <person name="Ihrmark K."/>
            <person name="Kuo A."/>
            <person name="LaButti K."/>
            <person name="Lipzen A."/>
            <person name="Morin E."/>
            <person name="Grigoriev I.V."/>
            <person name="Henrissat B."/>
            <person name="Lindahl B."/>
            <person name="Martin F."/>
        </authorList>
    </citation>
    <scope>NUCLEOTIDE SEQUENCE</scope>
    <source>
        <strain evidence="1">JB14</strain>
    </source>
</reference>
<accession>A0A6A4HUD5</accession>
<evidence type="ECO:0000313" key="2">
    <source>
        <dbReference type="Proteomes" id="UP000799118"/>
    </source>
</evidence>
<dbReference type="EMBL" id="ML769458">
    <property type="protein sequence ID" value="KAE9400305.1"/>
    <property type="molecule type" value="Genomic_DNA"/>
</dbReference>
<organism evidence="1 2">
    <name type="scientific">Gymnopus androsaceus JB14</name>
    <dbReference type="NCBI Taxonomy" id="1447944"/>
    <lineage>
        <taxon>Eukaryota</taxon>
        <taxon>Fungi</taxon>
        <taxon>Dikarya</taxon>
        <taxon>Basidiomycota</taxon>
        <taxon>Agaricomycotina</taxon>
        <taxon>Agaricomycetes</taxon>
        <taxon>Agaricomycetidae</taxon>
        <taxon>Agaricales</taxon>
        <taxon>Marasmiineae</taxon>
        <taxon>Omphalotaceae</taxon>
        <taxon>Gymnopus</taxon>
    </lineage>
</organism>
<dbReference type="Proteomes" id="UP000799118">
    <property type="component" value="Unassembled WGS sequence"/>
</dbReference>